<dbReference type="AlphaFoldDB" id="A0AAV7QN02"/>
<evidence type="ECO:0000313" key="2">
    <source>
        <dbReference type="EMBL" id="KAJ1141854.1"/>
    </source>
</evidence>
<reference evidence="2" key="1">
    <citation type="journal article" date="2022" name="bioRxiv">
        <title>Sequencing and chromosome-scale assembly of the giantPleurodeles waltlgenome.</title>
        <authorList>
            <person name="Brown T."/>
            <person name="Elewa A."/>
            <person name="Iarovenko S."/>
            <person name="Subramanian E."/>
            <person name="Araus A.J."/>
            <person name="Petzold A."/>
            <person name="Susuki M."/>
            <person name="Suzuki K.-i.T."/>
            <person name="Hayashi T."/>
            <person name="Toyoda A."/>
            <person name="Oliveira C."/>
            <person name="Osipova E."/>
            <person name="Leigh N.D."/>
            <person name="Simon A."/>
            <person name="Yun M.H."/>
        </authorList>
    </citation>
    <scope>NUCLEOTIDE SEQUENCE</scope>
    <source>
        <strain evidence="2">20211129_DDA</strain>
        <tissue evidence="2">Liver</tissue>
    </source>
</reference>
<evidence type="ECO:0000313" key="3">
    <source>
        <dbReference type="Proteomes" id="UP001066276"/>
    </source>
</evidence>
<feature type="region of interest" description="Disordered" evidence="1">
    <location>
        <begin position="74"/>
        <end position="96"/>
    </location>
</feature>
<name>A0AAV7QN02_PLEWA</name>
<protein>
    <submittedName>
        <fullName evidence="2">Uncharacterized protein</fullName>
    </submittedName>
</protein>
<dbReference type="Proteomes" id="UP001066276">
    <property type="component" value="Chromosome 6"/>
</dbReference>
<gene>
    <name evidence="2" type="ORF">NDU88_008182</name>
</gene>
<comment type="caution">
    <text evidence="2">The sequence shown here is derived from an EMBL/GenBank/DDBJ whole genome shotgun (WGS) entry which is preliminary data.</text>
</comment>
<sequence length="96" mass="11270">MQRKSLMHWKKAWVLRPSDRRCMEFLLQGRRCIEFPVRKSGASFRSSMWRFLGRKVGFMSISAGGRHFSTNKEFPEEAKSFAPETSENRGKLNRSL</sequence>
<evidence type="ECO:0000256" key="1">
    <source>
        <dbReference type="SAM" id="MobiDB-lite"/>
    </source>
</evidence>
<keyword evidence="3" id="KW-1185">Reference proteome</keyword>
<accession>A0AAV7QN02</accession>
<dbReference type="EMBL" id="JANPWB010000010">
    <property type="protein sequence ID" value="KAJ1141854.1"/>
    <property type="molecule type" value="Genomic_DNA"/>
</dbReference>
<proteinExistence type="predicted"/>
<organism evidence="2 3">
    <name type="scientific">Pleurodeles waltl</name>
    <name type="common">Iberian ribbed newt</name>
    <dbReference type="NCBI Taxonomy" id="8319"/>
    <lineage>
        <taxon>Eukaryota</taxon>
        <taxon>Metazoa</taxon>
        <taxon>Chordata</taxon>
        <taxon>Craniata</taxon>
        <taxon>Vertebrata</taxon>
        <taxon>Euteleostomi</taxon>
        <taxon>Amphibia</taxon>
        <taxon>Batrachia</taxon>
        <taxon>Caudata</taxon>
        <taxon>Salamandroidea</taxon>
        <taxon>Salamandridae</taxon>
        <taxon>Pleurodelinae</taxon>
        <taxon>Pleurodeles</taxon>
    </lineage>
</organism>